<evidence type="ECO:0000256" key="3">
    <source>
        <dbReference type="ARBA" id="ARBA00023163"/>
    </source>
</evidence>
<dbReference type="Pfam" id="PF17754">
    <property type="entry name" value="TetR_C_14"/>
    <property type="match status" value="1"/>
</dbReference>
<feature type="DNA-binding region" description="H-T-H motif" evidence="4">
    <location>
        <begin position="38"/>
        <end position="57"/>
    </location>
</feature>
<dbReference type="EMBL" id="BAFD01000040">
    <property type="protein sequence ID" value="GAB43448.1"/>
    <property type="molecule type" value="Genomic_DNA"/>
</dbReference>
<keyword evidence="2 4" id="KW-0238">DNA-binding</keyword>
<proteinExistence type="predicted"/>
<dbReference type="InterPro" id="IPR023772">
    <property type="entry name" value="DNA-bd_HTH_TetR-type_CS"/>
</dbReference>
<reference evidence="6 7" key="1">
    <citation type="submission" date="2012-02" db="EMBL/GenBank/DDBJ databases">
        <title>Whole genome shotgun sequence of Gordonia terrae NBRC 100016.</title>
        <authorList>
            <person name="Takarada H."/>
            <person name="Hosoyama A."/>
            <person name="Tsuchikane K."/>
            <person name="Katsumata H."/>
            <person name="Yamazaki S."/>
            <person name="Fujita N."/>
        </authorList>
    </citation>
    <scope>NUCLEOTIDE SEQUENCE [LARGE SCALE GENOMIC DNA]</scope>
    <source>
        <strain evidence="6 7">NBRC 100016</strain>
    </source>
</reference>
<evidence type="ECO:0000313" key="7">
    <source>
        <dbReference type="Proteomes" id="UP000004881"/>
    </source>
</evidence>
<dbReference type="PROSITE" id="PS50977">
    <property type="entry name" value="HTH_TETR_2"/>
    <property type="match status" value="1"/>
</dbReference>
<sequence length="222" mass="24089">MDVVHSTGLREAKKAATRSALARAVLRLSTRAGIDHVTIDAVAAEANVSVRTFHNYFSGKEDALLYFVSSLFDTIVERIEARPTDESFFCSVRTALIDAATSPDVGDPAEIVALLRLLDTDPGLTARSRDMELGDTVEARLAELCAQRGQPAHTLYPRLVLHNAITTIRVALEFWVTHHDDTADEPADLASVLESAFDQLASGLSQPIPPMNDLAVPSPEEL</sequence>
<name>A0ABQ0HC36_9ACTN</name>
<evidence type="ECO:0000313" key="6">
    <source>
        <dbReference type="EMBL" id="GAB43448.1"/>
    </source>
</evidence>
<comment type="caution">
    <text evidence="6">The sequence shown here is derived from an EMBL/GenBank/DDBJ whole genome shotgun (WGS) entry which is preliminary data.</text>
</comment>
<dbReference type="PANTHER" id="PTHR30055">
    <property type="entry name" value="HTH-TYPE TRANSCRIPTIONAL REGULATOR RUTR"/>
    <property type="match status" value="1"/>
</dbReference>
<evidence type="ECO:0000256" key="4">
    <source>
        <dbReference type="PROSITE-ProRule" id="PRU00335"/>
    </source>
</evidence>
<dbReference type="RefSeq" id="WP_004020289.1">
    <property type="nucleotide sequence ID" value="NZ_BAFD01000040.1"/>
</dbReference>
<dbReference type="InterPro" id="IPR009057">
    <property type="entry name" value="Homeodomain-like_sf"/>
</dbReference>
<dbReference type="InterPro" id="IPR041347">
    <property type="entry name" value="MftR_C"/>
</dbReference>
<dbReference type="PROSITE" id="PS01081">
    <property type="entry name" value="HTH_TETR_1"/>
    <property type="match status" value="1"/>
</dbReference>
<dbReference type="SUPFAM" id="SSF46689">
    <property type="entry name" value="Homeodomain-like"/>
    <property type="match status" value="1"/>
</dbReference>
<dbReference type="Proteomes" id="UP000004881">
    <property type="component" value="Unassembled WGS sequence"/>
</dbReference>
<dbReference type="Pfam" id="PF00440">
    <property type="entry name" value="TetR_N"/>
    <property type="match status" value="1"/>
</dbReference>
<dbReference type="GeneID" id="32687794"/>
<gene>
    <name evidence="6" type="ORF">GOTRE_040_00230</name>
</gene>
<dbReference type="Gene3D" id="1.10.357.10">
    <property type="entry name" value="Tetracycline Repressor, domain 2"/>
    <property type="match status" value="1"/>
</dbReference>
<protein>
    <submittedName>
        <fullName evidence="6">TetR family transcriptional regulator</fullName>
    </submittedName>
</protein>
<keyword evidence="7" id="KW-1185">Reference proteome</keyword>
<keyword evidence="3" id="KW-0804">Transcription</keyword>
<accession>A0ABQ0HC36</accession>
<evidence type="ECO:0000256" key="1">
    <source>
        <dbReference type="ARBA" id="ARBA00023015"/>
    </source>
</evidence>
<dbReference type="InterPro" id="IPR050109">
    <property type="entry name" value="HTH-type_TetR-like_transc_reg"/>
</dbReference>
<keyword evidence="1" id="KW-0805">Transcription regulation</keyword>
<dbReference type="Gene3D" id="1.10.10.60">
    <property type="entry name" value="Homeodomain-like"/>
    <property type="match status" value="1"/>
</dbReference>
<feature type="domain" description="HTH tetR-type" evidence="5">
    <location>
        <begin position="15"/>
        <end position="75"/>
    </location>
</feature>
<organism evidence="6 7">
    <name type="scientific">Gordonia terrae NBRC 100016</name>
    <dbReference type="NCBI Taxonomy" id="1089454"/>
    <lineage>
        <taxon>Bacteria</taxon>
        <taxon>Bacillati</taxon>
        <taxon>Actinomycetota</taxon>
        <taxon>Actinomycetes</taxon>
        <taxon>Mycobacteriales</taxon>
        <taxon>Gordoniaceae</taxon>
        <taxon>Gordonia</taxon>
    </lineage>
</organism>
<evidence type="ECO:0000256" key="2">
    <source>
        <dbReference type="ARBA" id="ARBA00023125"/>
    </source>
</evidence>
<dbReference type="InterPro" id="IPR001647">
    <property type="entry name" value="HTH_TetR"/>
</dbReference>
<evidence type="ECO:0000259" key="5">
    <source>
        <dbReference type="PROSITE" id="PS50977"/>
    </source>
</evidence>
<dbReference type="PANTHER" id="PTHR30055:SF238">
    <property type="entry name" value="MYCOFACTOCIN BIOSYNTHESIS TRANSCRIPTIONAL REGULATOR MFTR-RELATED"/>
    <property type="match status" value="1"/>
</dbReference>